<sequence length="531" mass="60415">MASQSSNQKADLYPNCDVNVWLRSCIEEIPEPITGTTTGTIPKWLRGCLLRNGPGSIKVGDDYFGHIFDSSALLHRFCIDEGGVTYQCRFVQSEVFKRNRAANRIVVTEFGTKAVPDPCRTIFQRVASVFNPKSEDIPDNSMISVYPFGDEVYAFGELPIIHKIDQETLETKERVDVRDFVSIVHHTSHPHVMNDETVFNLGETIYPTGPYHTIVRFPPGKNMVEGAEIVAGIPARWPLHPTYMHTFGLTENYFVIVEQPLSVSVGGMIMNKIKNEPMKGSLRWYQHEKTQFSLISRETGQLAYKFYSEAFFYLHIINQYETCDHVVVDICTYRNPEMLDCMYISAMKNMQQNPNYAELFRSKPLRFVLPLKPPETNSNLVQLSNTKCEAYYQPDGEIYVIPEKLSDLGCETPRINYGQYLGKQYRYFYAISADVDAANPGTMIKVDTVTKTAKTWCEDNCYPSEPIFVPRPNCAFEDDGLILAAMAWGREDTNHVGLIILDAESFTEVARTEFRTPGPVPKCLHGWFLPK</sequence>
<protein>
    <submittedName>
        <fullName evidence="6">Carotenoid isomerooxygenase-like Protein</fullName>
    </submittedName>
</protein>
<keyword evidence="3" id="KW-0560">Oxidoreductase</keyword>
<dbReference type="eggNOG" id="KOG1285">
    <property type="taxonomic scope" value="Eukaryota"/>
</dbReference>
<dbReference type="PhylomeDB" id="A0A139WB29"/>
<dbReference type="Pfam" id="PF03055">
    <property type="entry name" value="RPE65"/>
    <property type="match status" value="1"/>
</dbReference>
<dbReference type="GO" id="GO:0046872">
    <property type="term" value="F:metal ion binding"/>
    <property type="evidence" value="ECO:0007669"/>
    <property type="project" value="UniProtKB-KW"/>
</dbReference>
<evidence type="ECO:0000256" key="5">
    <source>
        <dbReference type="PIRSR" id="PIRSR604294-1"/>
    </source>
</evidence>
<dbReference type="KEGG" id="tca:655806"/>
<dbReference type="GO" id="GO:0010436">
    <property type="term" value="F:carotenoid dioxygenase activity"/>
    <property type="evidence" value="ECO:0000318"/>
    <property type="project" value="GO_Central"/>
</dbReference>
<gene>
    <name evidence="6" type="primary">AUGUSTUS-3.0.2_16092</name>
    <name evidence="6" type="ORF">TcasGA2_TC016092</name>
</gene>
<dbReference type="GO" id="GO:0042574">
    <property type="term" value="P:retinal metabolic process"/>
    <property type="evidence" value="ECO:0000318"/>
    <property type="project" value="GO_Central"/>
</dbReference>
<dbReference type="PANTHER" id="PTHR10543:SF24">
    <property type="entry name" value="CAROTENOID ISOMEROOXYGENASE"/>
    <property type="match status" value="1"/>
</dbReference>
<name>A0A139WB29_TRICA</name>
<evidence type="ECO:0000313" key="7">
    <source>
        <dbReference type="Proteomes" id="UP000007266"/>
    </source>
</evidence>
<dbReference type="AlphaFoldDB" id="A0A139WB29"/>
<dbReference type="EMBL" id="KQ971375">
    <property type="protein sequence ID" value="KYB25127.1"/>
    <property type="molecule type" value="Genomic_DNA"/>
</dbReference>
<evidence type="ECO:0000313" key="6">
    <source>
        <dbReference type="EMBL" id="KYB25127.1"/>
    </source>
</evidence>
<dbReference type="SMR" id="A0A139WB29"/>
<evidence type="ECO:0000256" key="3">
    <source>
        <dbReference type="ARBA" id="ARBA00023002"/>
    </source>
</evidence>
<evidence type="ECO:0000256" key="4">
    <source>
        <dbReference type="ARBA" id="ARBA00023004"/>
    </source>
</evidence>
<evidence type="ECO:0000256" key="1">
    <source>
        <dbReference type="ARBA" id="ARBA00006787"/>
    </source>
</evidence>
<dbReference type="FunCoup" id="A0A139WB29">
    <property type="interactions" value="3"/>
</dbReference>
<dbReference type="PANTHER" id="PTHR10543">
    <property type="entry name" value="BETA-CAROTENE DIOXYGENASE"/>
    <property type="match status" value="1"/>
</dbReference>
<keyword evidence="4 5" id="KW-0408">Iron</keyword>
<accession>A0A139WB29</accession>
<organism evidence="6 7">
    <name type="scientific">Tribolium castaneum</name>
    <name type="common">Red flour beetle</name>
    <dbReference type="NCBI Taxonomy" id="7070"/>
    <lineage>
        <taxon>Eukaryota</taxon>
        <taxon>Metazoa</taxon>
        <taxon>Ecdysozoa</taxon>
        <taxon>Arthropoda</taxon>
        <taxon>Hexapoda</taxon>
        <taxon>Insecta</taxon>
        <taxon>Pterygota</taxon>
        <taxon>Neoptera</taxon>
        <taxon>Endopterygota</taxon>
        <taxon>Coleoptera</taxon>
        <taxon>Polyphaga</taxon>
        <taxon>Cucujiformia</taxon>
        <taxon>Tenebrionidae</taxon>
        <taxon>Tenebrionidae incertae sedis</taxon>
        <taxon>Tribolium</taxon>
    </lineage>
</organism>
<keyword evidence="2 5" id="KW-0479">Metal-binding</keyword>
<feature type="binding site" evidence="5">
    <location>
        <position position="245"/>
    </location>
    <ligand>
        <name>Fe cation</name>
        <dbReference type="ChEBI" id="CHEBI:24875"/>
        <note>catalytic</note>
    </ligand>
</feature>
<keyword evidence="7" id="KW-1185">Reference proteome</keyword>
<dbReference type="InterPro" id="IPR004294">
    <property type="entry name" value="Carotenoid_Oase"/>
</dbReference>
<dbReference type="GO" id="GO:0003834">
    <property type="term" value="F:beta-carotene 15,15'-dioxygenase activity"/>
    <property type="evidence" value="ECO:0000318"/>
    <property type="project" value="GO_Central"/>
</dbReference>
<dbReference type="STRING" id="7070.A0A139WB29"/>
<proteinExistence type="inferred from homology"/>
<feature type="binding site" evidence="5">
    <location>
        <position position="315"/>
    </location>
    <ligand>
        <name>Fe cation</name>
        <dbReference type="ChEBI" id="CHEBI:24875"/>
        <note>catalytic</note>
    </ligand>
</feature>
<dbReference type="InParanoid" id="A0A139WB29"/>
<comment type="cofactor">
    <cofactor evidence="5">
        <name>Fe(2+)</name>
        <dbReference type="ChEBI" id="CHEBI:29033"/>
    </cofactor>
    <text evidence="5">Binds 1 Fe(2+) ion per subunit.</text>
</comment>
<feature type="binding site" evidence="5">
    <location>
        <position position="525"/>
    </location>
    <ligand>
        <name>Fe cation</name>
        <dbReference type="ChEBI" id="CHEBI:24875"/>
        <note>catalytic</note>
    </ligand>
</feature>
<evidence type="ECO:0000256" key="2">
    <source>
        <dbReference type="ARBA" id="ARBA00022723"/>
    </source>
</evidence>
<reference evidence="6 7" key="1">
    <citation type="journal article" date="2008" name="Nature">
        <title>The genome of the model beetle and pest Tribolium castaneum.</title>
        <authorList>
            <consortium name="Tribolium Genome Sequencing Consortium"/>
            <person name="Richards S."/>
            <person name="Gibbs R.A."/>
            <person name="Weinstock G.M."/>
            <person name="Brown S.J."/>
            <person name="Denell R."/>
            <person name="Beeman R.W."/>
            <person name="Gibbs R."/>
            <person name="Beeman R.W."/>
            <person name="Brown S.J."/>
            <person name="Bucher G."/>
            <person name="Friedrich M."/>
            <person name="Grimmelikhuijzen C.J."/>
            <person name="Klingler M."/>
            <person name="Lorenzen M."/>
            <person name="Richards S."/>
            <person name="Roth S."/>
            <person name="Schroder R."/>
            <person name="Tautz D."/>
            <person name="Zdobnov E.M."/>
            <person name="Muzny D."/>
            <person name="Gibbs R.A."/>
            <person name="Weinstock G.M."/>
            <person name="Attaway T."/>
            <person name="Bell S."/>
            <person name="Buhay C.J."/>
            <person name="Chandrabose M.N."/>
            <person name="Chavez D."/>
            <person name="Clerk-Blankenburg K.P."/>
            <person name="Cree A."/>
            <person name="Dao M."/>
            <person name="Davis C."/>
            <person name="Chacko J."/>
            <person name="Dinh H."/>
            <person name="Dugan-Rocha S."/>
            <person name="Fowler G."/>
            <person name="Garner T.T."/>
            <person name="Garnes J."/>
            <person name="Gnirke A."/>
            <person name="Hawes A."/>
            <person name="Hernandez J."/>
            <person name="Hines S."/>
            <person name="Holder M."/>
            <person name="Hume J."/>
            <person name="Jhangiani S.N."/>
            <person name="Joshi V."/>
            <person name="Khan Z.M."/>
            <person name="Jackson L."/>
            <person name="Kovar C."/>
            <person name="Kowis A."/>
            <person name="Lee S."/>
            <person name="Lewis L.R."/>
            <person name="Margolis J."/>
            <person name="Morgan M."/>
            <person name="Nazareth L.V."/>
            <person name="Nguyen N."/>
            <person name="Okwuonu G."/>
            <person name="Parker D."/>
            <person name="Richards S."/>
            <person name="Ruiz S.J."/>
            <person name="Santibanez J."/>
            <person name="Savard J."/>
            <person name="Scherer S.E."/>
            <person name="Schneider B."/>
            <person name="Sodergren E."/>
            <person name="Tautz D."/>
            <person name="Vattahil S."/>
            <person name="Villasana D."/>
            <person name="White C.S."/>
            <person name="Wright R."/>
            <person name="Park Y."/>
            <person name="Beeman R.W."/>
            <person name="Lord J."/>
            <person name="Oppert B."/>
            <person name="Lorenzen M."/>
            <person name="Brown S."/>
            <person name="Wang L."/>
            <person name="Savard J."/>
            <person name="Tautz D."/>
            <person name="Richards S."/>
            <person name="Weinstock G."/>
            <person name="Gibbs R.A."/>
            <person name="Liu Y."/>
            <person name="Worley K."/>
            <person name="Weinstock G."/>
            <person name="Elsik C.G."/>
            <person name="Reese J.T."/>
            <person name="Elhaik E."/>
            <person name="Landan G."/>
            <person name="Graur D."/>
            <person name="Arensburger P."/>
            <person name="Atkinson P."/>
            <person name="Beeman R.W."/>
            <person name="Beidler J."/>
            <person name="Brown S.J."/>
            <person name="Demuth J.P."/>
            <person name="Drury D.W."/>
            <person name="Du Y.Z."/>
            <person name="Fujiwara H."/>
            <person name="Lorenzen M."/>
            <person name="Maselli V."/>
            <person name="Osanai M."/>
            <person name="Park Y."/>
            <person name="Robertson H.M."/>
            <person name="Tu Z."/>
            <person name="Wang J.J."/>
            <person name="Wang S."/>
            <person name="Richards S."/>
            <person name="Song H."/>
            <person name="Zhang L."/>
            <person name="Sodergren E."/>
            <person name="Werner D."/>
            <person name="Stanke M."/>
            <person name="Morgenstern B."/>
            <person name="Solovyev V."/>
            <person name="Kosarev P."/>
            <person name="Brown G."/>
            <person name="Chen H.C."/>
            <person name="Ermolaeva O."/>
            <person name="Hlavina W."/>
            <person name="Kapustin Y."/>
            <person name="Kiryutin B."/>
            <person name="Kitts P."/>
            <person name="Maglott D."/>
            <person name="Pruitt K."/>
            <person name="Sapojnikov V."/>
            <person name="Souvorov A."/>
            <person name="Mackey A.J."/>
            <person name="Waterhouse R.M."/>
            <person name="Wyder S."/>
            <person name="Zdobnov E.M."/>
            <person name="Zdobnov E.M."/>
            <person name="Wyder S."/>
            <person name="Kriventseva E.V."/>
            <person name="Kadowaki T."/>
            <person name="Bork P."/>
            <person name="Aranda M."/>
            <person name="Bao R."/>
            <person name="Beermann A."/>
            <person name="Berns N."/>
            <person name="Bolognesi R."/>
            <person name="Bonneton F."/>
            <person name="Bopp D."/>
            <person name="Brown S.J."/>
            <person name="Bucher G."/>
            <person name="Butts T."/>
            <person name="Chaumot A."/>
            <person name="Denell R.E."/>
            <person name="Ferrier D.E."/>
            <person name="Friedrich M."/>
            <person name="Gordon C.M."/>
            <person name="Jindra M."/>
            <person name="Klingler M."/>
            <person name="Lan Q."/>
            <person name="Lattorff H.M."/>
            <person name="Laudet V."/>
            <person name="von Levetsow C."/>
            <person name="Liu Z."/>
            <person name="Lutz R."/>
            <person name="Lynch J.A."/>
            <person name="da Fonseca R.N."/>
            <person name="Posnien N."/>
            <person name="Reuter R."/>
            <person name="Roth S."/>
            <person name="Savard J."/>
            <person name="Schinko J.B."/>
            <person name="Schmitt C."/>
            <person name="Schoppmeier M."/>
            <person name="Schroder R."/>
            <person name="Shippy T.D."/>
            <person name="Simonnet F."/>
            <person name="Marques-Souza H."/>
            <person name="Tautz D."/>
            <person name="Tomoyasu Y."/>
            <person name="Trauner J."/>
            <person name="Van der Zee M."/>
            <person name="Vervoort M."/>
            <person name="Wittkopp N."/>
            <person name="Wimmer E.A."/>
            <person name="Yang X."/>
            <person name="Jones A.K."/>
            <person name="Sattelle D.B."/>
            <person name="Ebert P.R."/>
            <person name="Nelson D."/>
            <person name="Scott J.G."/>
            <person name="Beeman R.W."/>
            <person name="Muthukrishnan S."/>
            <person name="Kramer K.J."/>
            <person name="Arakane Y."/>
            <person name="Beeman R.W."/>
            <person name="Zhu Q."/>
            <person name="Hogenkamp D."/>
            <person name="Dixit R."/>
            <person name="Oppert B."/>
            <person name="Jiang H."/>
            <person name="Zou Z."/>
            <person name="Marshall J."/>
            <person name="Elpidina E."/>
            <person name="Vinokurov K."/>
            <person name="Oppert C."/>
            <person name="Zou Z."/>
            <person name="Evans J."/>
            <person name="Lu Z."/>
            <person name="Zhao P."/>
            <person name="Sumathipala N."/>
            <person name="Altincicek B."/>
            <person name="Vilcinskas A."/>
            <person name="Williams M."/>
            <person name="Hultmark D."/>
            <person name="Hetru C."/>
            <person name="Jiang H."/>
            <person name="Grimmelikhuijzen C.J."/>
            <person name="Hauser F."/>
            <person name="Cazzamali G."/>
            <person name="Williamson M."/>
            <person name="Park Y."/>
            <person name="Li B."/>
            <person name="Tanaka Y."/>
            <person name="Predel R."/>
            <person name="Neupert S."/>
            <person name="Schachtner J."/>
            <person name="Verleyen P."/>
            <person name="Raible F."/>
            <person name="Bork P."/>
            <person name="Friedrich M."/>
            <person name="Walden K.K."/>
            <person name="Robertson H.M."/>
            <person name="Angeli S."/>
            <person name="Foret S."/>
            <person name="Bucher G."/>
            <person name="Schuetz S."/>
            <person name="Maleszka R."/>
            <person name="Wimmer E.A."/>
            <person name="Beeman R.W."/>
            <person name="Lorenzen M."/>
            <person name="Tomoyasu Y."/>
            <person name="Miller S.C."/>
            <person name="Grossmann D."/>
            <person name="Bucher G."/>
        </authorList>
    </citation>
    <scope>NUCLEOTIDE SEQUENCE [LARGE SCALE GENOMIC DNA]</scope>
    <source>
        <strain evidence="6 7">Georgia GA2</strain>
    </source>
</reference>
<dbReference type="GO" id="GO:0016121">
    <property type="term" value="P:carotene catabolic process"/>
    <property type="evidence" value="ECO:0000318"/>
    <property type="project" value="GO_Central"/>
</dbReference>
<comment type="similarity">
    <text evidence="1">Belongs to the carotenoid oxygenase family.</text>
</comment>
<feature type="binding site" evidence="5">
    <location>
        <position position="189"/>
    </location>
    <ligand>
        <name>Fe cation</name>
        <dbReference type="ChEBI" id="CHEBI:24875"/>
        <note>catalytic</note>
    </ligand>
</feature>
<reference evidence="6 7" key="2">
    <citation type="journal article" date="2010" name="Nucleic Acids Res.">
        <title>BeetleBase in 2010: revisions to provide comprehensive genomic information for Tribolium castaneum.</title>
        <authorList>
            <person name="Kim H.S."/>
            <person name="Murphy T."/>
            <person name="Xia J."/>
            <person name="Caragea D."/>
            <person name="Park Y."/>
            <person name="Beeman R.W."/>
            <person name="Lorenzen M.D."/>
            <person name="Butcher S."/>
            <person name="Manak J.R."/>
            <person name="Brown S.J."/>
        </authorList>
    </citation>
    <scope>GENOME REANNOTATION</scope>
    <source>
        <strain evidence="6 7">Georgia GA2</strain>
    </source>
</reference>
<dbReference type="OrthoDB" id="1069523at2759"/>
<dbReference type="Proteomes" id="UP000007266">
    <property type="component" value="Linkage group 10"/>
</dbReference>